<dbReference type="EMBL" id="BIFT01000003">
    <property type="protein sequence ID" value="GCE31987.1"/>
    <property type="molecule type" value="Genomic_DNA"/>
</dbReference>
<proteinExistence type="predicted"/>
<reference evidence="2" key="1">
    <citation type="submission" date="2018-12" db="EMBL/GenBank/DDBJ databases">
        <title>Tengunoibacter tsumagoiensis gen. nov., sp. nov., Dictyobacter kobayashii sp. nov., D. alpinus sp. nov., and D. joshuensis sp. nov. and description of Dictyobacteraceae fam. nov. within the order Ktedonobacterales isolated from Tengu-no-mugimeshi.</title>
        <authorList>
            <person name="Wang C.M."/>
            <person name="Zheng Y."/>
            <person name="Sakai Y."/>
            <person name="Toyoda A."/>
            <person name="Minakuchi Y."/>
            <person name="Abe K."/>
            <person name="Yokota A."/>
            <person name="Yabe S."/>
        </authorList>
    </citation>
    <scope>NUCLEOTIDE SEQUENCE [LARGE SCALE GENOMIC DNA]</scope>
    <source>
        <strain evidence="2">Uno16</strain>
    </source>
</reference>
<sequence length="279" mass="31323">MRTVITSLYEKTAWHPWIPLENSWRGKKVPAGPGLYRILLVDEEHTQMAYIGQSKNLKERLGALKHVYSDVSPLHDPHFAGPALWTWRQALPRSHFEVSVAPFPTIPKPLRLGLECLALALCHQEQDVAPLANFGRTRDEWSALWSSSPERQMQEVRLTGPLDGNPHARSWCGLDWTSWTLLDREHLPEDGLGLYRLRVAGCDPLLYIGQGEIAARLKAYRSNLPLECSWVLGSWTYHRRLELRSNAVGAHLLSLSTIPLWQFESGAPLGGPAGMSSAA</sequence>
<dbReference type="RefSeq" id="WP_126632006.1">
    <property type="nucleotide sequence ID" value="NZ_BIFT01000003.1"/>
</dbReference>
<evidence type="ECO:0000313" key="1">
    <source>
        <dbReference type="EMBL" id="GCE31987.1"/>
    </source>
</evidence>
<keyword evidence="2" id="KW-1185">Reference proteome</keyword>
<gene>
    <name evidence="1" type="ORF">KDA_74710</name>
</gene>
<evidence type="ECO:0000313" key="2">
    <source>
        <dbReference type="Proteomes" id="UP000287171"/>
    </source>
</evidence>
<evidence type="ECO:0008006" key="3">
    <source>
        <dbReference type="Google" id="ProtNLM"/>
    </source>
</evidence>
<organism evidence="1 2">
    <name type="scientific">Dictyobacter alpinus</name>
    <dbReference type="NCBI Taxonomy" id="2014873"/>
    <lineage>
        <taxon>Bacteria</taxon>
        <taxon>Bacillati</taxon>
        <taxon>Chloroflexota</taxon>
        <taxon>Ktedonobacteria</taxon>
        <taxon>Ktedonobacterales</taxon>
        <taxon>Dictyobacteraceae</taxon>
        <taxon>Dictyobacter</taxon>
    </lineage>
</organism>
<dbReference type="OrthoDB" id="158806at2"/>
<dbReference type="Proteomes" id="UP000287171">
    <property type="component" value="Unassembled WGS sequence"/>
</dbReference>
<protein>
    <recommendedName>
        <fullName evidence="3">GIY-YIG domain-containing protein</fullName>
    </recommendedName>
</protein>
<accession>A0A402BKU4</accession>
<comment type="caution">
    <text evidence="1">The sequence shown here is derived from an EMBL/GenBank/DDBJ whole genome shotgun (WGS) entry which is preliminary data.</text>
</comment>
<dbReference type="AlphaFoldDB" id="A0A402BKU4"/>
<name>A0A402BKU4_9CHLR</name>